<dbReference type="Pfam" id="PF04676">
    <property type="entry name" value="CwfJ_C_2"/>
    <property type="match status" value="1"/>
</dbReference>
<feature type="compositionally biased region" description="Polar residues" evidence="2">
    <location>
        <begin position="302"/>
        <end position="312"/>
    </location>
</feature>
<proteinExistence type="inferred from homology"/>
<feature type="compositionally biased region" description="Basic and acidic residues" evidence="2">
    <location>
        <begin position="196"/>
        <end position="205"/>
    </location>
</feature>
<evidence type="ECO:0000256" key="1">
    <source>
        <dbReference type="ARBA" id="ARBA00006795"/>
    </source>
</evidence>
<feature type="compositionally biased region" description="Polar residues" evidence="2">
    <location>
        <begin position="220"/>
        <end position="230"/>
    </location>
</feature>
<organism evidence="5 6">
    <name type="scientific">Acanthoscelides obtectus</name>
    <name type="common">Bean weevil</name>
    <name type="synonym">Bruchus obtectus</name>
    <dbReference type="NCBI Taxonomy" id="200917"/>
    <lineage>
        <taxon>Eukaryota</taxon>
        <taxon>Metazoa</taxon>
        <taxon>Ecdysozoa</taxon>
        <taxon>Arthropoda</taxon>
        <taxon>Hexapoda</taxon>
        <taxon>Insecta</taxon>
        <taxon>Pterygota</taxon>
        <taxon>Neoptera</taxon>
        <taxon>Endopterygota</taxon>
        <taxon>Coleoptera</taxon>
        <taxon>Polyphaga</taxon>
        <taxon>Cucujiformia</taxon>
        <taxon>Chrysomeloidea</taxon>
        <taxon>Chrysomelidae</taxon>
        <taxon>Bruchinae</taxon>
        <taxon>Bruchini</taxon>
        <taxon>Acanthoscelides</taxon>
    </lineage>
</organism>
<feature type="compositionally biased region" description="Basic residues" evidence="2">
    <location>
        <begin position="65"/>
        <end position="75"/>
    </location>
</feature>
<feature type="compositionally biased region" description="Basic and acidic residues" evidence="2">
    <location>
        <begin position="231"/>
        <end position="240"/>
    </location>
</feature>
<comment type="similarity">
    <text evidence="1">Belongs to the CWF19 family.</text>
</comment>
<keyword evidence="6" id="KW-1185">Reference proteome</keyword>
<dbReference type="EMBL" id="CAKOFQ010006669">
    <property type="protein sequence ID" value="CAH1957133.1"/>
    <property type="molecule type" value="Genomic_DNA"/>
</dbReference>
<dbReference type="OrthoDB" id="2113965at2759"/>
<protein>
    <recommendedName>
        <fullName evidence="7">CWF19-like protein 2</fullName>
    </recommendedName>
</protein>
<evidence type="ECO:0000313" key="5">
    <source>
        <dbReference type="EMBL" id="CAH1957133.1"/>
    </source>
</evidence>
<dbReference type="PANTHER" id="PTHR12072:SF5">
    <property type="entry name" value="CWF19-LIKE PROTEIN 2"/>
    <property type="match status" value="1"/>
</dbReference>
<sequence>MGKHKLKKVKKSKKTKSKRESRTSSSSSDEWVEKNPEHSTKSSKYNEYSDSNDSEDSSLSDNRYSAKKTSKNKAKKYSDSDPSDDSTSKRNIKKIIKEYSDSDSDNEYQEKSASKQHTDSKREDWMSMSTTFSSTSNMDRRQQREENKRKAREEKMYDPRKCERELNPYWKDGGDGLPTFKKPSSEFDDFSFASKSDYKSRDSYKNRVSSWKKKPESDKSIPTSNRSSTSKPEEIQEKQIEPQQEEFTEKDLNTLAAKLVKAEIMGNTKLINELKDKLEHARANLKPSTQTEEVILTHTDSKGQSIPLQSSAEYGEPSRKKKKRIETHKDGQRTRYFADDDKYSLQQMFEREKYSTAESQDRDFVKMAGKISKKDDLDDIFSDNIRKEESSLKIESRNRDKAIREQQNISKNLENCPRCIQSDKMQKHLMVSMGETVYLAVPAHEPLTPEHCLIIPIRHVPCSTQLDENEWSEIRDIQKSLIKVFRLQNKEVVLFESAKYLNRFPHMCIQCVPLPNGEMTPIYFKKAIDESEMEWAQNKKLVSLNKRDVRRAIPKGLSYFAVNFGIEEGFAHVIEDERLFPDNFAQEVIGGMLDLHHSKWRKPRMQSFEEQSKRVTEFTKKWKDIQDKT</sequence>
<feature type="compositionally biased region" description="Basic and acidic residues" evidence="2">
    <location>
        <begin position="138"/>
        <end position="166"/>
    </location>
</feature>
<dbReference type="PANTHER" id="PTHR12072">
    <property type="entry name" value="CWF19, CELL CYCLE CONTROL PROTEIN"/>
    <property type="match status" value="1"/>
</dbReference>
<dbReference type="InterPro" id="IPR036265">
    <property type="entry name" value="HIT-like_sf"/>
</dbReference>
<evidence type="ECO:0000259" key="3">
    <source>
        <dbReference type="Pfam" id="PF04676"/>
    </source>
</evidence>
<feature type="compositionally biased region" description="Low complexity" evidence="2">
    <location>
        <begin position="126"/>
        <end position="137"/>
    </location>
</feature>
<name>A0A9P0JP91_ACAOB</name>
<feature type="region of interest" description="Disordered" evidence="2">
    <location>
        <begin position="302"/>
        <end position="333"/>
    </location>
</feature>
<accession>A0A9P0JP91</accession>
<dbReference type="AlphaFoldDB" id="A0A9P0JP91"/>
<evidence type="ECO:0008006" key="7">
    <source>
        <dbReference type="Google" id="ProtNLM"/>
    </source>
</evidence>
<dbReference type="Pfam" id="PF04677">
    <property type="entry name" value="CwfJ_C_1"/>
    <property type="match status" value="1"/>
</dbReference>
<dbReference type="InterPro" id="IPR040194">
    <property type="entry name" value="Cwf19-like"/>
</dbReference>
<feature type="region of interest" description="Disordered" evidence="2">
    <location>
        <begin position="1"/>
        <end position="250"/>
    </location>
</feature>
<dbReference type="InterPro" id="IPR006767">
    <property type="entry name" value="Cwf19-like_C_dom-2"/>
</dbReference>
<evidence type="ECO:0000313" key="6">
    <source>
        <dbReference type="Proteomes" id="UP001152888"/>
    </source>
</evidence>
<feature type="compositionally biased region" description="Basic and acidic residues" evidence="2">
    <location>
        <begin position="31"/>
        <end position="40"/>
    </location>
</feature>
<feature type="compositionally biased region" description="Basic residues" evidence="2">
    <location>
        <begin position="1"/>
        <end position="19"/>
    </location>
</feature>
<dbReference type="Proteomes" id="UP001152888">
    <property type="component" value="Unassembled WGS sequence"/>
</dbReference>
<dbReference type="GO" id="GO:0000398">
    <property type="term" value="P:mRNA splicing, via spliceosome"/>
    <property type="evidence" value="ECO:0007669"/>
    <property type="project" value="TreeGrafter"/>
</dbReference>
<evidence type="ECO:0000256" key="2">
    <source>
        <dbReference type="SAM" id="MobiDB-lite"/>
    </source>
</evidence>
<dbReference type="GO" id="GO:0071014">
    <property type="term" value="C:post-mRNA release spliceosomal complex"/>
    <property type="evidence" value="ECO:0007669"/>
    <property type="project" value="TreeGrafter"/>
</dbReference>
<feature type="domain" description="Cwf19-like C-terminal" evidence="4">
    <location>
        <begin position="404"/>
        <end position="525"/>
    </location>
</feature>
<gene>
    <name evidence="5" type="ORF">ACAOBT_LOCUS1908</name>
</gene>
<comment type="caution">
    <text evidence="5">The sequence shown here is derived from an EMBL/GenBank/DDBJ whole genome shotgun (WGS) entry which is preliminary data.</text>
</comment>
<dbReference type="SUPFAM" id="SSF54197">
    <property type="entry name" value="HIT-like"/>
    <property type="match status" value="1"/>
</dbReference>
<dbReference type="Gene3D" id="3.30.428.10">
    <property type="entry name" value="HIT-like"/>
    <property type="match status" value="1"/>
</dbReference>
<feature type="compositionally biased region" description="Basic and acidic residues" evidence="2">
    <location>
        <begin position="108"/>
        <end position="125"/>
    </location>
</feature>
<dbReference type="InterPro" id="IPR006768">
    <property type="entry name" value="Cwf19-like_C_dom-1"/>
</dbReference>
<reference evidence="5" key="1">
    <citation type="submission" date="2022-03" db="EMBL/GenBank/DDBJ databases">
        <authorList>
            <person name="Sayadi A."/>
        </authorList>
    </citation>
    <scope>NUCLEOTIDE SEQUENCE</scope>
</reference>
<evidence type="ECO:0000259" key="4">
    <source>
        <dbReference type="Pfam" id="PF04677"/>
    </source>
</evidence>
<feature type="domain" description="Cwf19-like protein C-terminal" evidence="3">
    <location>
        <begin position="534"/>
        <end position="624"/>
    </location>
</feature>